<dbReference type="Pfam" id="PF03466">
    <property type="entry name" value="LysR_substrate"/>
    <property type="match status" value="1"/>
</dbReference>
<dbReference type="PROSITE" id="PS50931">
    <property type="entry name" value="HTH_LYSR"/>
    <property type="match status" value="1"/>
</dbReference>
<dbReference type="PANTHER" id="PTHR30537">
    <property type="entry name" value="HTH-TYPE TRANSCRIPTIONAL REGULATOR"/>
    <property type="match status" value="1"/>
</dbReference>
<sequence>MAKTDILRDWTLVQSFLAVAETGSLSAAAQALGRSQPTLGRQVQALEAALGAQLFDRHARGLAPSAAGLALVPHAQAMRAALNGLTLAAAEQAGALAGTVRITASVVLSHYVLPPVLAEIRRRQPEIRIELVASDESESLHFREADIALRMYRPVQQELVTRHLADIEVGAFAATAYLDRAGRPERVEDLLAHDLVGFDRNPLIVETMRALGIDIGREDFVMRCDNQATYLALVRAGCGIGFAQVPVGRAEPELEQLAPQLGVPPLRVWLAAHEKMRQTPRIRMVWDLLVRELPPRCR</sequence>
<dbReference type="RefSeq" id="WP_088649136.1">
    <property type="nucleotide sequence ID" value="NZ_AQQR01000002.1"/>
</dbReference>
<dbReference type="AlphaFoldDB" id="A0A225NND6"/>
<evidence type="ECO:0000256" key="3">
    <source>
        <dbReference type="ARBA" id="ARBA00023125"/>
    </source>
</evidence>
<name>A0A225NND6_9RHOB</name>
<dbReference type="Gene3D" id="1.10.10.10">
    <property type="entry name" value="Winged helix-like DNA-binding domain superfamily/Winged helix DNA-binding domain"/>
    <property type="match status" value="1"/>
</dbReference>
<protein>
    <submittedName>
        <fullName evidence="6">LysR family transcriptional regulator</fullName>
    </submittedName>
</protein>
<comment type="similarity">
    <text evidence="1">Belongs to the LysR transcriptional regulatory family.</text>
</comment>
<gene>
    <name evidence="6" type="ORF">ATO3_07150</name>
</gene>
<evidence type="ECO:0000256" key="1">
    <source>
        <dbReference type="ARBA" id="ARBA00009437"/>
    </source>
</evidence>
<evidence type="ECO:0000256" key="4">
    <source>
        <dbReference type="ARBA" id="ARBA00023163"/>
    </source>
</evidence>
<evidence type="ECO:0000259" key="5">
    <source>
        <dbReference type="PROSITE" id="PS50931"/>
    </source>
</evidence>
<evidence type="ECO:0000313" key="7">
    <source>
        <dbReference type="Proteomes" id="UP000215377"/>
    </source>
</evidence>
<dbReference type="InterPro" id="IPR036388">
    <property type="entry name" value="WH-like_DNA-bd_sf"/>
</dbReference>
<dbReference type="SUPFAM" id="SSF46785">
    <property type="entry name" value="Winged helix' DNA-binding domain"/>
    <property type="match status" value="1"/>
</dbReference>
<dbReference type="PRINTS" id="PR00039">
    <property type="entry name" value="HTHLYSR"/>
</dbReference>
<dbReference type="PANTHER" id="PTHR30537:SF3">
    <property type="entry name" value="TRANSCRIPTIONAL REGULATORY PROTEIN"/>
    <property type="match status" value="1"/>
</dbReference>
<dbReference type="InterPro" id="IPR005119">
    <property type="entry name" value="LysR_subst-bd"/>
</dbReference>
<keyword evidence="3" id="KW-0238">DNA-binding</keyword>
<evidence type="ECO:0000313" key="6">
    <source>
        <dbReference type="EMBL" id="OWU75945.1"/>
    </source>
</evidence>
<evidence type="ECO:0000256" key="2">
    <source>
        <dbReference type="ARBA" id="ARBA00023015"/>
    </source>
</evidence>
<keyword evidence="2" id="KW-0805">Transcription regulation</keyword>
<organism evidence="6 7">
    <name type="scientific">Marinibacterium profundimaris</name>
    <dbReference type="NCBI Taxonomy" id="1679460"/>
    <lineage>
        <taxon>Bacteria</taxon>
        <taxon>Pseudomonadati</taxon>
        <taxon>Pseudomonadota</taxon>
        <taxon>Alphaproteobacteria</taxon>
        <taxon>Rhodobacterales</taxon>
        <taxon>Paracoccaceae</taxon>
        <taxon>Marinibacterium</taxon>
    </lineage>
</organism>
<feature type="domain" description="HTH lysR-type" evidence="5">
    <location>
        <begin position="8"/>
        <end position="65"/>
    </location>
</feature>
<dbReference type="SUPFAM" id="SSF53850">
    <property type="entry name" value="Periplasmic binding protein-like II"/>
    <property type="match status" value="1"/>
</dbReference>
<dbReference type="GO" id="GO:0003700">
    <property type="term" value="F:DNA-binding transcription factor activity"/>
    <property type="evidence" value="ECO:0007669"/>
    <property type="project" value="InterPro"/>
</dbReference>
<keyword evidence="4" id="KW-0804">Transcription</keyword>
<dbReference type="InterPro" id="IPR000847">
    <property type="entry name" value="LysR_HTH_N"/>
</dbReference>
<dbReference type="GO" id="GO:0043565">
    <property type="term" value="F:sequence-specific DNA binding"/>
    <property type="evidence" value="ECO:0007669"/>
    <property type="project" value="TreeGrafter"/>
</dbReference>
<accession>A0A225NND6</accession>
<proteinExistence type="inferred from homology"/>
<dbReference type="Proteomes" id="UP000215377">
    <property type="component" value="Unassembled WGS sequence"/>
</dbReference>
<keyword evidence="7" id="KW-1185">Reference proteome</keyword>
<dbReference type="EMBL" id="AQQR01000002">
    <property type="protein sequence ID" value="OWU75945.1"/>
    <property type="molecule type" value="Genomic_DNA"/>
</dbReference>
<dbReference type="InterPro" id="IPR036390">
    <property type="entry name" value="WH_DNA-bd_sf"/>
</dbReference>
<comment type="caution">
    <text evidence="6">The sequence shown here is derived from an EMBL/GenBank/DDBJ whole genome shotgun (WGS) entry which is preliminary data.</text>
</comment>
<dbReference type="Pfam" id="PF00126">
    <property type="entry name" value="HTH_1"/>
    <property type="match status" value="1"/>
</dbReference>
<reference evidence="6 7" key="1">
    <citation type="submission" date="2013-04" db="EMBL/GenBank/DDBJ databases">
        <title>Oceanicola sp. 22II1-22F33 Genome Sequencing.</title>
        <authorList>
            <person name="Lai Q."/>
            <person name="Li G."/>
            <person name="Shao Z."/>
        </authorList>
    </citation>
    <scope>NUCLEOTIDE SEQUENCE [LARGE SCALE GENOMIC DNA]</scope>
    <source>
        <strain evidence="6 7">22II1-22F33</strain>
    </source>
</reference>
<dbReference type="InterPro" id="IPR058163">
    <property type="entry name" value="LysR-type_TF_proteobact-type"/>
</dbReference>
<dbReference type="OrthoDB" id="9798121at2"/>
<dbReference type="Gene3D" id="3.40.190.290">
    <property type="match status" value="1"/>
</dbReference>
<dbReference type="GO" id="GO:0006351">
    <property type="term" value="P:DNA-templated transcription"/>
    <property type="evidence" value="ECO:0007669"/>
    <property type="project" value="TreeGrafter"/>
</dbReference>